<proteinExistence type="predicted"/>
<dbReference type="AlphaFoldDB" id="A0A9P1CQ91"/>
<dbReference type="EMBL" id="CAMXCT030002083">
    <property type="protein sequence ID" value="CAL4782827.1"/>
    <property type="molecule type" value="Genomic_DNA"/>
</dbReference>
<dbReference type="CDD" id="cd00838">
    <property type="entry name" value="MPP_superfamily"/>
    <property type="match status" value="1"/>
</dbReference>
<dbReference type="GO" id="GO:0016787">
    <property type="term" value="F:hydrolase activity"/>
    <property type="evidence" value="ECO:0007669"/>
    <property type="project" value="InterPro"/>
</dbReference>
<reference evidence="2" key="1">
    <citation type="submission" date="2022-10" db="EMBL/GenBank/DDBJ databases">
        <authorList>
            <person name="Chen Y."/>
            <person name="Dougan E. K."/>
            <person name="Chan C."/>
            <person name="Rhodes N."/>
            <person name="Thang M."/>
        </authorList>
    </citation>
    <scope>NUCLEOTIDE SEQUENCE</scope>
</reference>
<dbReference type="OrthoDB" id="550558at2759"/>
<keyword evidence="5" id="KW-1185">Reference proteome</keyword>
<dbReference type="EMBL" id="CAMXCT020002083">
    <property type="protein sequence ID" value="CAL1148890.1"/>
    <property type="molecule type" value="Genomic_DNA"/>
</dbReference>
<dbReference type="PANTHER" id="PTHR36492:SF2">
    <property type="entry name" value="[ACYL-CARRIER-PROTEIN] PHOSPHODIESTERASE PPTH"/>
    <property type="match status" value="1"/>
</dbReference>
<evidence type="ECO:0000259" key="1">
    <source>
        <dbReference type="Pfam" id="PF00149"/>
    </source>
</evidence>
<dbReference type="EMBL" id="CAMXCT010002083">
    <property type="protein sequence ID" value="CAI3995515.1"/>
    <property type="molecule type" value="Genomic_DNA"/>
</dbReference>
<dbReference type="InterPro" id="IPR004843">
    <property type="entry name" value="Calcineurin-like_PHP"/>
</dbReference>
<accession>A0A9P1CQ91</accession>
<evidence type="ECO:0000313" key="3">
    <source>
        <dbReference type="EMBL" id="CAL1148890.1"/>
    </source>
</evidence>
<dbReference type="Pfam" id="PF00149">
    <property type="entry name" value="Metallophos"/>
    <property type="match status" value="1"/>
</dbReference>
<evidence type="ECO:0000313" key="4">
    <source>
        <dbReference type="EMBL" id="CAL4782827.1"/>
    </source>
</evidence>
<comment type="caution">
    <text evidence="2">The sequence shown here is derived from an EMBL/GenBank/DDBJ whole genome shotgun (WGS) entry which is preliminary data.</text>
</comment>
<dbReference type="SUPFAM" id="SSF56300">
    <property type="entry name" value="Metallo-dependent phosphatases"/>
    <property type="match status" value="1"/>
</dbReference>
<name>A0A9P1CQ91_9DINO</name>
<protein>
    <submittedName>
        <fullName evidence="4">Calpain catalytic domain-containing protein</fullName>
    </submittedName>
</protein>
<reference evidence="3" key="2">
    <citation type="submission" date="2024-04" db="EMBL/GenBank/DDBJ databases">
        <authorList>
            <person name="Chen Y."/>
            <person name="Shah S."/>
            <person name="Dougan E. K."/>
            <person name="Thang M."/>
            <person name="Chan C."/>
        </authorList>
    </citation>
    <scope>NUCLEOTIDE SEQUENCE [LARGE SCALE GENOMIC DNA]</scope>
</reference>
<gene>
    <name evidence="2" type="ORF">C1SCF055_LOCUS22065</name>
</gene>
<evidence type="ECO:0000313" key="5">
    <source>
        <dbReference type="Proteomes" id="UP001152797"/>
    </source>
</evidence>
<sequence>MLDFDELEEIESQLRQVPDVTCDEVTDVKVPLGHQLRIFLISDLHVDYKQNKEWMNRCLQSLSHDVDGNKFFDCLLLPGDLCTSEDLFEEVMTTLTTAFHKVFFCFGNHEAWTRGEKKGTSPAKDSLEKLERIHEICRNLGVYTTPVRILAGKKNGTIFLLPLWSWYHSSWDTEPDLPADLQPPMDPQQRVSDFRMCCWTPLESSDFVFGRGGATSLHLAQYFAQRNEAWIQKVLELQALEGGEILSYSHFCPRQELILEKRFTYDQHVPKISGSQLLEEQIRRLHPTCHVFGHTHVGWDTSLDGIRYVHWPLGNIKEQHGQTKMQHYSGFLLLYDSGWSPLQFTHWAYFHDFMEKRQEGSADLAPWVSFGYATMYPEMRQALESRHLLQAKVDGPDGMSPFFPGGALNNNGGFWLRHASANVRWRLPPKGLELAAFPCENPGCLLCNFTQDQEGK</sequence>
<feature type="domain" description="Calcineurin-like phosphoesterase" evidence="1">
    <location>
        <begin position="36"/>
        <end position="152"/>
    </location>
</feature>
<dbReference type="InterPro" id="IPR052963">
    <property type="entry name" value="Pantetheine_PDE"/>
</dbReference>
<dbReference type="Gene3D" id="3.60.21.10">
    <property type="match status" value="1"/>
</dbReference>
<dbReference type="InterPro" id="IPR029052">
    <property type="entry name" value="Metallo-depent_PP-like"/>
</dbReference>
<dbReference type="PANTHER" id="PTHR36492">
    <property type="match status" value="1"/>
</dbReference>
<organism evidence="2">
    <name type="scientific">Cladocopium goreaui</name>
    <dbReference type="NCBI Taxonomy" id="2562237"/>
    <lineage>
        <taxon>Eukaryota</taxon>
        <taxon>Sar</taxon>
        <taxon>Alveolata</taxon>
        <taxon>Dinophyceae</taxon>
        <taxon>Suessiales</taxon>
        <taxon>Symbiodiniaceae</taxon>
        <taxon>Cladocopium</taxon>
    </lineage>
</organism>
<dbReference type="Proteomes" id="UP001152797">
    <property type="component" value="Unassembled WGS sequence"/>
</dbReference>
<evidence type="ECO:0000313" key="2">
    <source>
        <dbReference type="EMBL" id="CAI3995515.1"/>
    </source>
</evidence>